<comment type="caution">
    <text evidence="8">The sequence shown here is derived from an EMBL/GenBank/DDBJ whole genome shotgun (WGS) entry which is preliminary data.</text>
</comment>
<dbReference type="PANTHER" id="PTHR45625">
    <property type="entry name" value="PEPTIDYL-PROLYL CIS-TRANS ISOMERASE-RELATED"/>
    <property type="match status" value="1"/>
</dbReference>
<comment type="catalytic activity">
    <reaction evidence="1 5">
        <text>[protein]-peptidylproline (omega=180) = [protein]-peptidylproline (omega=0)</text>
        <dbReference type="Rhea" id="RHEA:16237"/>
        <dbReference type="Rhea" id="RHEA-COMP:10747"/>
        <dbReference type="Rhea" id="RHEA-COMP:10748"/>
        <dbReference type="ChEBI" id="CHEBI:83833"/>
        <dbReference type="ChEBI" id="CHEBI:83834"/>
        <dbReference type="EC" id="5.2.1.8"/>
    </reaction>
</comment>
<dbReference type="SUPFAM" id="SSF50891">
    <property type="entry name" value="Cyclophilin-like"/>
    <property type="match status" value="1"/>
</dbReference>
<dbReference type="PANTHER" id="PTHR45625:SF4">
    <property type="entry name" value="PEPTIDYLPROLYL ISOMERASE DOMAIN AND WD REPEAT-CONTAINING PROTEIN 1"/>
    <property type="match status" value="1"/>
</dbReference>
<dbReference type="Proteomes" id="UP001596528">
    <property type="component" value="Unassembled WGS sequence"/>
</dbReference>
<evidence type="ECO:0000256" key="3">
    <source>
        <dbReference type="ARBA" id="ARBA00023110"/>
    </source>
</evidence>
<dbReference type="EMBL" id="JBHTGQ010000028">
    <property type="protein sequence ID" value="MFC7750816.1"/>
    <property type="molecule type" value="Genomic_DNA"/>
</dbReference>
<gene>
    <name evidence="8" type="ORF">ACFQWB_12885</name>
</gene>
<name>A0ABW2V7T6_9BACL</name>
<evidence type="ECO:0000313" key="8">
    <source>
        <dbReference type="EMBL" id="MFC7750816.1"/>
    </source>
</evidence>
<protein>
    <recommendedName>
        <fullName evidence="5">Peptidyl-prolyl cis-trans isomerase</fullName>
        <shortName evidence="5">PPIase</shortName>
        <ecNumber evidence="5">5.2.1.8</ecNumber>
    </recommendedName>
</protein>
<feature type="signal peptide" evidence="5">
    <location>
        <begin position="1"/>
        <end position="25"/>
    </location>
</feature>
<comment type="function">
    <text evidence="2 5">PPIases accelerate the folding of proteins. It catalyzes the cis-trans isomerization of proline imidic peptide bonds in oligopeptides.</text>
</comment>
<feature type="compositionally biased region" description="Basic and acidic residues" evidence="6">
    <location>
        <begin position="218"/>
        <end position="236"/>
    </location>
</feature>
<keyword evidence="9" id="KW-1185">Reference proteome</keyword>
<dbReference type="InterPro" id="IPR002130">
    <property type="entry name" value="Cyclophilin-type_PPIase_dom"/>
</dbReference>
<dbReference type="CDD" id="cd00317">
    <property type="entry name" value="cyclophilin"/>
    <property type="match status" value="1"/>
</dbReference>
<evidence type="ECO:0000256" key="5">
    <source>
        <dbReference type="RuleBase" id="RU363019"/>
    </source>
</evidence>
<reference evidence="9" key="1">
    <citation type="journal article" date="2019" name="Int. J. Syst. Evol. Microbiol.">
        <title>The Global Catalogue of Microorganisms (GCM) 10K type strain sequencing project: providing services to taxonomists for standard genome sequencing and annotation.</title>
        <authorList>
            <consortium name="The Broad Institute Genomics Platform"/>
            <consortium name="The Broad Institute Genome Sequencing Center for Infectious Disease"/>
            <person name="Wu L."/>
            <person name="Ma J."/>
        </authorList>
    </citation>
    <scope>NUCLEOTIDE SEQUENCE [LARGE SCALE GENOMIC DNA]</scope>
    <source>
        <strain evidence="9">JCM 18657</strain>
    </source>
</reference>
<feature type="chain" id="PRO_5045000029" description="Peptidyl-prolyl cis-trans isomerase" evidence="5">
    <location>
        <begin position="26"/>
        <end position="236"/>
    </location>
</feature>
<feature type="region of interest" description="Disordered" evidence="6">
    <location>
        <begin position="30"/>
        <end position="74"/>
    </location>
</feature>
<keyword evidence="3 5" id="KW-0697">Rotamase</keyword>
<dbReference type="EC" id="5.2.1.8" evidence="5"/>
<keyword evidence="4 5" id="KW-0413">Isomerase</keyword>
<organism evidence="8 9">
    <name type="scientific">Paenibacillus thermoaerophilus</name>
    <dbReference type="NCBI Taxonomy" id="1215385"/>
    <lineage>
        <taxon>Bacteria</taxon>
        <taxon>Bacillati</taxon>
        <taxon>Bacillota</taxon>
        <taxon>Bacilli</taxon>
        <taxon>Bacillales</taxon>
        <taxon>Paenibacillaceae</taxon>
        <taxon>Paenibacillus</taxon>
    </lineage>
</organism>
<proteinExistence type="inferred from homology"/>
<evidence type="ECO:0000259" key="7">
    <source>
        <dbReference type="PROSITE" id="PS50072"/>
    </source>
</evidence>
<accession>A0ABW2V7T6</accession>
<dbReference type="PROSITE" id="PS51257">
    <property type="entry name" value="PROKAR_LIPOPROTEIN"/>
    <property type="match status" value="1"/>
</dbReference>
<dbReference type="PRINTS" id="PR00153">
    <property type="entry name" value="CSAPPISMRASE"/>
</dbReference>
<dbReference type="RefSeq" id="WP_138789104.1">
    <property type="nucleotide sequence ID" value="NZ_JBHTGQ010000028.1"/>
</dbReference>
<feature type="domain" description="PPIase cyclophilin-type" evidence="7">
    <location>
        <begin position="86"/>
        <end position="233"/>
    </location>
</feature>
<feature type="compositionally biased region" description="Low complexity" evidence="6">
    <location>
        <begin position="35"/>
        <end position="57"/>
    </location>
</feature>
<evidence type="ECO:0000313" key="9">
    <source>
        <dbReference type="Proteomes" id="UP001596528"/>
    </source>
</evidence>
<dbReference type="GO" id="GO:0003755">
    <property type="term" value="F:peptidyl-prolyl cis-trans isomerase activity"/>
    <property type="evidence" value="ECO:0007669"/>
    <property type="project" value="UniProtKB-EC"/>
</dbReference>
<evidence type="ECO:0000256" key="1">
    <source>
        <dbReference type="ARBA" id="ARBA00000971"/>
    </source>
</evidence>
<evidence type="ECO:0000256" key="2">
    <source>
        <dbReference type="ARBA" id="ARBA00002388"/>
    </source>
</evidence>
<sequence length="236" mass="25242">MTRRSRRHRTWFAALTTAALAAALAACGDAKDNGAQPSAPASSPSPAASPAHSQAPATTKKQWSRPPEMQIDQSKTYEAVVETTKGSFTIALAADKAPQTVNSFVFLAKENYFENIKFHRIIKGFMVQTGDPKGDGTGGPGYKLKDELDPPPKYELGTVAMAKAGPNTAGSQFFICVSEDCGGLNGRPEYTVFGKVTEGMDNVLKIADTPVTFSDTGEPSKPKEDVLIQKVTIKEK</sequence>
<feature type="region of interest" description="Disordered" evidence="6">
    <location>
        <begin position="214"/>
        <end position="236"/>
    </location>
</feature>
<evidence type="ECO:0000256" key="6">
    <source>
        <dbReference type="SAM" id="MobiDB-lite"/>
    </source>
</evidence>
<keyword evidence="5" id="KW-0732">Signal</keyword>
<evidence type="ECO:0000256" key="4">
    <source>
        <dbReference type="ARBA" id="ARBA00023235"/>
    </source>
</evidence>
<comment type="similarity">
    <text evidence="5">Belongs to the cyclophilin-type PPIase family.</text>
</comment>
<dbReference type="InterPro" id="IPR029000">
    <property type="entry name" value="Cyclophilin-like_dom_sf"/>
</dbReference>
<dbReference type="InterPro" id="IPR044666">
    <property type="entry name" value="Cyclophilin_A-like"/>
</dbReference>
<dbReference type="Pfam" id="PF00160">
    <property type="entry name" value="Pro_isomerase"/>
    <property type="match status" value="1"/>
</dbReference>
<dbReference type="PROSITE" id="PS50072">
    <property type="entry name" value="CSA_PPIASE_2"/>
    <property type="match status" value="1"/>
</dbReference>
<dbReference type="Gene3D" id="2.40.100.10">
    <property type="entry name" value="Cyclophilin-like"/>
    <property type="match status" value="1"/>
</dbReference>